<protein>
    <submittedName>
        <fullName evidence="2">Uncharacterized protein</fullName>
    </submittedName>
</protein>
<evidence type="ECO:0000313" key="3">
    <source>
        <dbReference type="Proteomes" id="UP001375240"/>
    </source>
</evidence>
<reference evidence="2 3" key="1">
    <citation type="submission" date="2019-10" db="EMBL/GenBank/DDBJ databases">
        <authorList>
            <person name="Palmer J.M."/>
        </authorList>
    </citation>
    <scope>NUCLEOTIDE SEQUENCE [LARGE SCALE GENOMIC DNA]</scope>
    <source>
        <strain evidence="2 3">TWF696</strain>
    </source>
</reference>
<name>A0AAV9UQS2_9PEZI</name>
<dbReference type="AlphaFoldDB" id="A0AAV9UQS2"/>
<gene>
    <name evidence="2" type="ORF">TWF696_007072</name>
</gene>
<evidence type="ECO:0000256" key="1">
    <source>
        <dbReference type="SAM" id="MobiDB-lite"/>
    </source>
</evidence>
<feature type="region of interest" description="Disordered" evidence="1">
    <location>
        <begin position="1"/>
        <end position="20"/>
    </location>
</feature>
<evidence type="ECO:0000313" key="2">
    <source>
        <dbReference type="EMBL" id="KAK6346977.1"/>
    </source>
</evidence>
<feature type="compositionally biased region" description="Basic and acidic residues" evidence="1">
    <location>
        <begin position="9"/>
        <end position="20"/>
    </location>
</feature>
<dbReference type="Proteomes" id="UP001375240">
    <property type="component" value="Unassembled WGS sequence"/>
</dbReference>
<dbReference type="EMBL" id="JAVHNQ010000005">
    <property type="protein sequence ID" value="KAK6346977.1"/>
    <property type="molecule type" value="Genomic_DNA"/>
</dbReference>
<accession>A0AAV9UQS2</accession>
<sequence length="114" mass="12537">MMFGTGDVEAEHDGDRDEADTRMKLEAEAEAAMVAEMEMEMEMEMGMETKAATTRVKISHDSPAGRRVGCWIGRPGEVVFACGREEVSSSRLATVPSRPPRSCRRTDLAGTPRM</sequence>
<organism evidence="2 3">
    <name type="scientific">Orbilia brochopaga</name>
    <dbReference type="NCBI Taxonomy" id="3140254"/>
    <lineage>
        <taxon>Eukaryota</taxon>
        <taxon>Fungi</taxon>
        <taxon>Dikarya</taxon>
        <taxon>Ascomycota</taxon>
        <taxon>Pezizomycotina</taxon>
        <taxon>Orbiliomycetes</taxon>
        <taxon>Orbiliales</taxon>
        <taxon>Orbiliaceae</taxon>
        <taxon>Orbilia</taxon>
    </lineage>
</organism>
<proteinExistence type="predicted"/>
<keyword evidence="3" id="KW-1185">Reference proteome</keyword>
<comment type="caution">
    <text evidence="2">The sequence shown here is derived from an EMBL/GenBank/DDBJ whole genome shotgun (WGS) entry which is preliminary data.</text>
</comment>
<feature type="region of interest" description="Disordered" evidence="1">
    <location>
        <begin position="88"/>
        <end position="114"/>
    </location>
</feature>